<keyword evidence="2" id="KW-1185">Reference proteome</keyword>
<dbReference type="AlphaFoldDB" id="H7C7B5"/>
<proteinExistence type="evidence at protein level"/>
<name>H7C7B5_ENTFA</name>
<reference evidence="3" key="2">
    <citation type="journal article" date="2020" name="Chem. Sci.">
        <title>Structural determinants of macrocyclization in substrate-controlled lanthipeptide biosynthetic pathways.</title>
        <authorList>
            <person name="Bobeica S.C."/>
            <person name="Zhu L."/>
            <person name="Acedo J.Z."/>
            <person name="Tang W."/>
            <person name="van der Donk W.A."/>
        </authorList>
    </citation>
    <scope>STRUCTURE BY NMR OF 43-63</scope>
</reference>
<accession>H7C7B5</accession>
<dbReference type="Pfam" id="PF16934">
    <property type="entry name" value="Mersacidin"/>
    <property type="match status" value="1"/>
</dbReference>
<evidence type="ECO:0000313" key="1">
    <source>
        <dbReference type="EMBL" id="AAO80374.1"/>
    </source>
</evidence>
<dbReference type="EMBL" id="AE016830">
    <property type="protein sequence ID" value="AAO80374.1"/>
    <property type="molecule type" value="Genomic_DNA"/>
</dbReference>
<evidence type="ECO:0000313" key="2">
    <source>
        <dbReference type="Proteomes" id="UP000001415"/>
    </source>
</evidence>
<protein>
    <submittedName>
        <fullName evidence="1">CylL-S protein</fullName>
    </submittedName>
</protein>
<organism evidence="1 2">
    <name type="scientific">Enterococcus faecalis (strain ATCC 700802 / V583)</name>
    <dbReference type="NCBI Taxonomy" id="226185"/>
    <lineage>
        <taxon>Bacteria</taxon>
        <taxon>Bacillati</taxon>
        <taxon>Bacillota</taxon>
        <taxon>Bacilli</taxon>
        <taxon>Lactobacillales</taxon>
        <taxon>Enterococcaceae</taxon>
        <taxon>Enterococcus</taxon>
    </lineage>
</organism>
<dbReference type="PDB" id="6VE9">
    <property type="method" value="NMR"/>
    <property type="chains" value="A=43-63"/>
</dbReference>
<sequence length="63" mass="6851">MLNKENQENYYSNKLELVGPSFEELSLEEMEAIQGSGDVQAETTPACFTIGLGVGALFSAKFC</sequence>
<dbReference type="STRING" id="226185.EF_0526"/>
<dbReference type="Proteomes" id="UP000001415">
    <property type="component" value="Chromosome"/>
</dbReference>
<evidence type="ECO:0007829" key="3">
    <source>
        <dbReference type="PDB" id="6VE9"/>
    </source>
</evidence>
<dbReference type="EnsemblBacteria" id="AAO80374">
    <property type="protein sequence ID" value="AAO80374"/>
    <property type="gene ID" value="EF_0526"/>
</dbReference>
<dbReference type="eggNOG" id="ENOG50308BF">
    <property type="taxonomic scope" value="Bacteria"/>
</dbReference>
<dbReference type="NCBIfam" id="TIGR03893">
    <property type="entry name" value="lant_SP_1948"/>
    <property type="match status" value="1"/>
</dbReference>
<dbReference type="InterPro" id="IPR027632">
    <property type="entry name" value="Lant_2_A2"/>
</dbReference>
<dbReference type="PATRIC" id="fig|226185.45.peg.2465"/>
<dbReference type="RefSeq" id="WP_002358181.1">
    <property type="nucleotide sequence ID" value="NC_004668.1"/>
</dbReference>
<dbReference type="HOGENOM" id="CLU_207763_0_0_9"/>
<reference evidence="1 2" key="1">
    <citation type="journal article" date="2003" name="Science">
        <title>Role of mobile DNA in the evolution of vancomycin-resistant Enterococcus faecalis.</title>
        <authorList>
            <person name="Paulsen I."/>
            <person name="Banerjei L."/>
            <person name="Myers G.S.A."/>
            <person name="Nelson K.E."/>
            <person name="Seshadri R."/>
            <person name="Read T.D."/>
            <person name="Fouts D.E."/>
            <person name="Eisen J.A."/>
            <person name="Gill S.R."/>
            <person name="Heidelberg J.F."/>
            <person name="Tettelin H."/>
            <person name="Dodson R.J."/>
            <person name="Umayam L."/>
            <person name="Brinkac L."/>
            <person name="Beanan M."/>
            <person name="Daugherty S."/>
            <person name="DeBoy R.T."/>
            <person name="Durkin S."/>
            <person name="Kolonay J."/>
            <person name="Madupu R."/>
            <person name="Nelson W."/>
            <person name="Vamathevan J."/>
            <person name="Tran B."/>
            <person name="Upton J."/>
            <person name="Hansen T."/>
            <person name="Shetty J."/>
            <person name="Khouri H."/>
            <person name="Utterback T."/>
            <person name="Radune D."/>
            <person name="Ketchum K.A."/>
            <person name="Dougherty B.A."/>
            <person name="Fraser C.M."/>
        </authorList>
    </citation>
    <scope>NUCLEOTIDE SEQUENCE [LARGE SCALE GENOMIC DNA]</scope>
    <source>
        <strain evidence="2">ATCC 700802 / V583</strain>
    </source>
</reference>
<dbReference type="GO" id="GO:0050830">
    <property type="term" value="P:defense response to Gram-positive bacterium"/>
    <property type="evidence" value="ECO:0007669"/>
    <property type="project" value="InterPro"/>
</dbReference>
<gene>
    <name evidence="1" type="ordered locus">EF_0526</name>
</gene>
<dbReference type="KEGG" id="efa:EF0526"/>
<dbReference type="SMR" id="H7C7B5"/>
<keyword evidence="3" id="KW-0002">3D-structure</keyword>